<reference evidence="1 2" key="1">
    <citation type="submission" date="2020-10" db="EMBL/GenBank/DDBJ databases">
        <title>Plant Genome Project.</title>
        <authorList>
            <person name="Zhang R.-G."/>
        </authorList>
    </citation>
    <scope>NUCLEOTIDE SEQUENCE [LARGE SCALE GENOMIC DNA]</scope>
    <source>
        <strain evidence="1">FAFU-HL-1</strain>
        <tissue evidence="1">Leaf</tissue>
    </source>
</reference>
<comment type="caution">
    <text evidence="1">The sequence shown here is derived from an EMBL/GenBank/DDBJ whole genome shotgun (WGS) entry which is preliminary data.</text>
</comment>
<dbReference type="Proteomes" id="UP000657918">
    <property type="component" value="Unassembled WGS sequence"/>
</dbReference>
<organism evidence="1 2">
    <name type="scientific">Salix dunnii</name>
    <dbReference type="NCBI Taxonomy" id="1413687"/>
    <lineage>
        <taxon>Eukaryota</taxon>
        <taxon>Viridiplantae</taxon>
        <taxon>Streptophyta</taxon>
        <taxon>Embryophyta</taxon>
        <taxon>Tracheophyta</taxon>
        <taxon>Spermatophyta</taxon>
        <taxon>Magnoliopsida</taxon>
        <taxon>eudicotyledons</taxon>
        <taxon>Gunneridae</taxon>
        <taxon>Pentapetalae</taxon>
        <taxon>rosids</taxon>
        <taxon>fabids</taxon>
        <taxon>Malpighiales</taxon>
        <taxon>Salicaceae</taxon>
        <taxon>Saliceae</taxon>
        <taxon>Salix</taxon>
    </lineage>
</organism>
<gene>
    <name evidence="1" type="ORF">SADUNF_Sadunf06G0176100</name>
</gene>
<dbReference type="EMBL" id="JADGMS010000006">
    <property type="protein sequence ID" value="KAF9680962.1"/>
    <property type="molecule type" value="Genomic_DNA"/>
</dbReference>
<name>A0A835MW04_9ROSI</name>
<dbReference type="AlphaFoldDB" id="A0A835MW04"/>
<sequence length="101" mass="11527">MGSEHEYLVLENEPGHASNECMPETSIYNQLKDVKPSLVRLSQQLIIKTRKWIQNQQIPKANPTSSRNQEFRCSQTQKLQLQAVTRGKQVLLINVSGHKGE</sequence>
<protein>
    <submittedName>
        <fullName evidence="1">Uncharacterized protein</fullName>
    </submittedName>
</protein>
<evidence type="ECO:0000313" key="1">
    <source>
        <dbReference type="EMBL" id="KAF9680962.1"/>
    </source>
</evidence>
<accession>A0A835MW04</accession>
<keyword evidence="2" id="KW-1185">Reference proteome</keyword>
<evidence type="ECO:0000313" key="2">
    <source>
        <dbReference type="Proteomes" id="UP000657918"/>
    </source>
</evidence>
<proteinExistence type="predicted"/>